<evidence type="ECO:0008006" key="12">
    <source>
        <dbReference type="Google" id="ProtNLM"/>
    </source>
</evidence>
<dbReference type="InterPro" id="IPR036396">
    <property type="entry name" value="Cyt_P450_sf"/>
</dbReference>
<evidence type="ECO:0000313" key="10">
    <source>
        <dbReference type="EMBL" id="KAG5594522.1"/>
    </source>
</evidence>
<keyword evidence="9" id="KW-0812">Transmembrane</keyword>
<dbReference type="Pfam" id="PF00067">
    <property type="entry name" value="p450"/>
    <property type="match status" value="1"/>
</dbReference>
<gene>
    <name evidence="10" type="ORF">H5410_035754</name>
</gene>
<name>A0A9J5Y3H9_SOLCO</name>
<dbReference type="AlphaFoldDB" id="A0A9J5Y3H9"/>
<evidence type="ECO:0000256" key="3">
    <source>
        <dbReference type="ARBA" id="ARBA00022617"/>
    </source>
</evidence>
<comment type="caution">
    <text evidence="10">The sequence shown here is derived from an EMBL/GenBank/DDBJ whole genome shotgun (WGS) entry which is preliminary data.</text>
</comment>
<reference evidence="10 11" key="1">
    <citation type="submission" date="2020-09" db="EMBL/GenBank/DDBJ databases">
        <title>De no assembly of potato wild relative species, Solanum commersonii.</title>
        <authorList>
            <person name="Cho K."/>
        </authorList>
    </citation>
    <scope>NUCLEOTIDE SEQUENCE [LARGE SCALE GENOMIC DNA]</scope>
    <source>
        <strain evidence="10">LZ3.2</strain>
        <tissue evidence="10">Leaf</tissue>
    </source>
</reference>
<evidence type="ECO:0000256" key="7">
    <source>
        <dbReference type="ARBA" id="ARBA00023033"/>
    </source>
</evidence>
<keyword evidence="9" id="KW-0472">Membrane</keyword>
<comment type="cofactor">
    <cofactor evidence="1 8">
        <name>heme</name>
        <dbReference type="ChEBI" id="CHEBI:30413"/>
    </cofactor>
</comment>
<dbReference type="GO" id="GO:0020037">
    <property type="term" value="F:heme binding"/>
    <property type="evidence" value="ECO:0007669"/>
    <property type="project" value="InterPro"/>
</dbReference>
<dbReference type="PRINTS" id="PR00464">
    <property type="entry name" value="EP450II"/>
</dbReference>
<dbReference type="SUPFAM" id="SSF48264">
    <property type="entry name" value="Cytochrome P450"/>
    <property type="match status" value="1"/>
</dbReference>
<evidence type="ECO:0000256" key="5">
    <source>
        <dbReference type="ARBA" id="ARBA00023002"/>
    </source>
</evidence>
<evidence type="ECO:0000256" key="2">
    <source>
        <dbReference type="ARBA" id="ARBA00010617"/>
    </source>
</evidence>
<protein>
    <recommendedName>
        <fullName evidence="12">Cytochrome P450</fullName>
    </recommendedName>
</protein>
<keyword evidence="9" id="KW-1133">Transmembrane helix</keyword>
<dbReference type="InterPro" id="IPR002402">
    <property type="entry name" value="Cyt_P450_E_grp-II"/>
</dbReference>
<keyword evidence="7" id="KW-0503">Monooxygenase</keyword>
<dbReference type="PANTHER" id="PTHR24296">
    <property type="entry name" value="CYTOCHROME P450"/>
    <property type="match status" value="1"/>
</dbReference>
<proteinExistence type="inferred from homology"/>
<dbReference type="EMBL" id="JACXVP010000007">
    <property type="protein sequence ID" value="KAG5594522.1"/>
    <property type="molecule type" value="Genomic_DNA"/>
</dbReference>
<keyword evidence="3 8" id="KW-0349">Heme</keyword>
<keyword evidence="6 8" id="KW-0408">Iron</keyword>
<dbReference type="OrthoDB" id="1470350at2759"/>
<evidence type="ECO:0000256" key="1">
    <source>
        <dbReference type="ARBA" id="ARBA00001971"/>
    </source>
</evidence>
<keyword evidence="5" id="KW-0560">Oxidoreductase</keyword>
<evidence type="ECO:0000256" key="6">
    <source>
        <dbReference type="ARBA" id="ARBA00023004"/>
    </source>
</evidence>
<dbReference type="Gene3D" id="1.10.630.10">
    <property type="entry name" value="Cytochrome P450"/>
    <property type="match status" value="1"/>
</dbReference>
<keyword evidence="4 8" id="KW-0479">Metal-binding</keyword>
<dbReference type="GO" id="GO:0016705">
    <property type="term" value="F:oxidoreductase activity, acting on paired donors, with incorporation or reduction of molecular oxygen"/>
    <property type="evidence" value="ECO:0007669"/>
    <property type="project" value="InterPro"/>
</dbReference>
<feature type="transmembrane region" description="Helical" evidence="9">
    <location>
        <begin position="6"/>
        <end position="25"/>
    </location>
</feature>
<accession>A0A9J5Y3H9</accession>
<evidence type="ECO:0000256" key="8">
    <source>
        <dbReference type="PIRSR" id="PIRSR602402-1"/>
    </source>
</evidence>
<keyword evidence="11" id="KW-1185">Reference proteome</keyword>
<feature type="binding site" description="axial binding residue" evidence="8">
    <location>
        <position position="447"/>
    </location>
    <ligand>
        <name>heme</name>
        <dbReference type="ChEBI" id="CHEBI:30413"/>
    </ligand>
    <ligandPart>
        <name>Fe</name>
        <dbReference type="ChEBI" id="CHEBI:18248"/>
    </ligandPart>
</feature>
<organism evidence="10 11">
    <name type="scientific">Solanum commersonii</name>
    <name type="common">Commerson's wild potato</name>
    <name type="synonym">Commerson's nightshade</name>
    <dbReference type="NCBI Taxonomy" id="4109"/>
    <lineage>
        <taxon>Eukaryota</taxon>
        <taxon>Viridiplantae</taxon>
        <taxon>Streptophyta</taxon>
        <taxon>Embryophyta</taxon>
        <taxon>Tracheophyta</taxon>
        <taxon>Spermatophyta</taxon>
        <taxon>Magnoliopsida</taxon>
        <taxon>eudicotyledons</taxon>
        <taxon>Gunneridae</taxon>
        <taxon>Pentapetalae</taxon>
        <taxon>asterids</taxon>
        <taxon>lamiids</taxon>
        <taxon>Solanales</taxon>
        <taxon>Solanaceae</taxon>
        <taxon>Solanoideae</taxon>
        <taxon>Solaneae</taxon>
        <taxon>Solanum</taxon>
    </lineage>
</organism>
<sequence>MDYHLPYGLIIFFLPIIIFLFSIYYENKSSSKLGLPKSYPLIGCTFSLIKNRKRLVQWTAQLLQNSPSSTITLTGPFGKKCVLTTNPSNVKHILKTRFDVYKKSTTVRSSLQDLLGGGIFVVDGTEWKSHRQLISPIFKSDTFHHIVECITMKEISSRLLPLFADASTISTTTILDLPDIFRRFTFDIVFKEGFGHDPQYLSPSLPKTPLADAFNTAIKICMGRYASPSILWKAKKFARIGSEKNLSLAVKELQEFIKNRIARLKEGECDDHVYLVHFLASKGRTQNKLVCDEKYYVDSIINFILAAEDTLCSALIWFFWLISSNPEVEKEVVSDIKANNNNNNWKKMTYLHASICESMRLYPPAPVEPKQATGDEDIWPDGTKVNKGTEVIIHIFAMGRSQELWGENWAEFKPERWLRKDVTTSNWVFIPRDPFNYPVFQAGPRTCLGIDIAFMQIKLVAANVLSQFQLVPAVDGYSPVYSSTLTSKMKNGFPVRVIQRV</sequence>
<evidence type="ECO:0000256" key="4">
    <source>
        <dbReference type="ARBA" id="ARBA00022723"/>
    </source>
</evidence>
<dbReference type="GO" id="GO:0005506">
    <property type="term" value="F:iron ion binding"/>
    <property type="evidence" value="ECO:0007669"/>
    <property type="project" value="InterPro"/>
</dbReference>
<dbReference type="GO" id="GO:0004497">
    <property type="term" value="F:monooxygenase activity"/>
    <property type="evidence" value="ECO:0007669"/>
    <property type="project" value="UniProtKB-KW"/>
</dbReference>
<dbReference type="InterPro" id="IPR001128">
    <property type="entry name" value="Cyt_P450"/>
</dbReference>
<evidence type="ECO:0000313" key="11">
    <source>
        <dbReference type="Proteomes" id="UP000824120"/>
    </source>
</evidence>
<comment type="similarity">
    <text evidence="2">Belongs to the cytochrome P450 family.</text>
</comment>
<dbReference type="Proteomes" id="UP000824120">
    <property type="component" value="Chromosome 7"/>
</dbReference>
<dbReference type="PRINTS" id="PR00385">
    <property type="entry name" value="P450"/>
</dbReference>
<evidence type="ECO:0000256" key="9">
    <source>
        <dbReference type="SAM" id="Phobius"/>
    </source>
</evidence>